<dbReference type="GO" id="GO:0006883">
    <property type="term" value="P:intracellular sodium ion homeostasis"/>
    <property type="evidence" value="ECO:0007669"/>
    <property type="project" value="TreeGrafter"/>
</dbReference>
<evidence type="ECO:0000256" key="4">
    <source>
        <dbReference type="ARBA" id="ARBA00022475"/>
    </source>
</evidence>
<dbReference type="FunFam" id="2.60.40.1660:FF:000004">
    <property type="entry name" value="sodium/potassium-transporting ATPase subunit beta-2"/>
    <property type="match status" value="1"/>
</dbReference>
<dbReference type="Pfam" id="PF00287">
    <property type="entry name" value="Na_K-ATPase"/>
    <property type="match status" value="1"/>
</dbReference>
<evidence type="ECO:0000256" key="6">
    <source>
        <dbReference type="ARBA" id="ARBA00022607"/>
    </source>
</evidence>
<evidence type="ECO:0000256" key="7">
    <source>
        <dbReference type="ARBA" id="ARBA00022692"/>
    </source>
</evidence>
<keyword evidence="14" id="KW-1015">Disulfide bond</keyword>
<dbReference type="PANTHER" id="PTHR11523:SF46">
    <property type="entry name" value="SODIUM_POTASSIUM-TRANSPORTING ATPASE SUBUNIT BETA-2"/>
    <property type="match status" value="1"/>
</dbReference>
<evidence type="ECO:0008006" key="19">
    <source>
        <dbReference type="Google" id="ProtNLM"/>
    </source>
</evidence>
<dbReference type="InterPro" id="IPR038702">
    <property type="entry name" value="Na/K_ATPase_sub_beta_sf"/>
</dbReference>
<evidence type="ECO:0000313" key="18">
    <source>
        <dbReference type="EMBL" id="KAL0273903.1"/>
    </source>
</evidence>
<evidence type="ECO:0000256" key="12">
    <source>
        <dbReference type="ARBA" id="ARBA00023065"/>
    </source>
</evidence>
<evidence type="ECO:0000256" key="15">
    <source>
        <dbReference type="ARBA" id="ARBA00023180"/>
    </source>
</evidence>
<dbReference type="EMBL" id="JARGDH010000003">
    <property type="protein sequence ID" value="KAL0273903.1"/>
    <property type="molecule type" value="Genomic_DNA"/>
</dbReference>
<evidence type="ECO:0000256" key="16">
    <source>
        <dbReference type="ARBA" id="ARBA00023201"/>
    </source>
</evidence>
<keyword evidence="9" id="KW-0735">Signal-anchor</keyword>
<dbReference type="GO" id="GO:1990573">
    <property type="term" value="P:potassium ion import across plasma membrane"/>
    <property type="evidence" value="ECO:0007669"/>
    <property type="project" value="TreeGrafter"/>
</dbReference>
<dbReference type="AlphaFoldDB" id="A0AAW2HWZ4"/>
<comment type="similarity">
    <text evidence="2">Belongs to the X(+)/potassium ATPases subunit beta family.</text>
</comment>
<keyword evidence="7" id="KW-0812">Transmembrane</keyword>
<keyword evidence="12" id="KW-0406">Ion transport</keyword>
<keyword evidence="6" id="KW-0740">Sodium/potassium transport</keyword>
<evidence type="ECO:0000256" key="8">
    <source>
        <dbReference type="ARBA" id="ARBA00022958"/>
    </source>
</evidence>
<dbReference type="PANTHER" id="PTHR11523">
    <property type="entry name" value="SODIUM/POTASSIUM-DEPENDENT ATPASE BETA SUBUNIT"/>
    <property type="match status" value="1"/>
</dbReference>
<sequence length="241" mass="27980">MWVFFQTLDPRIPSRKLEDSLIGTNPGLGFRPLPKDSTLIWYKANDPSKYKFWVDDLKDFLKPGVTPGRGQNIYTCDYDRPPKEGQVCDVQIRNLSPCSEENMFNFHKNSPCIFIKLNKIYGWVPEFYNNTRDLPPEMPQKLKDHISEIAKYRPQEVSCEGENPADVENIGSISYIPQQGFPYYYFPYKNYEGYLSPFVAVLIEKPMNGVLINIRCKAWAKNIKHSRQDVIGSVHLELMID</sequence>
<evidence type="ECO:0000256" key="13">
    <source>
        <dbReference type="ARBA" id="ARBA00023136"/>
    </source>
</evidence>
<dbReference type="GO" id="GO:0036376">
    <property type="term" value="P:sodium ion export across plasma membrane"/>
    <property type="evidence" value="ECO:0007669"/>
    <property type="project" value="TreeGrafter"/>
</dbReference>
<keyword evidence="15" id="KW-0325">Glycoprotein</keyword>
<reference evidence="18" key="1">
    <citation type="journal article" date="2024" name="Gigascience">
        <title>Chromosome-level genome of the poultry shaft louse Menopon gallinae provides insight into the host-switching and adaptive evolution of parasitic lice.</title>
        <authorList>
            <person name="Xu Y."/>
            <person name="Ma L."/>
            <person name="Liu S."/>
            <person name="Liang Y."/>
            <person name="Liu Q."/>
            <person name="He Z."/>
            <person name="Tian L."/>
            <person name="Duan Y."/>
            <person name="Cai W."/>
            <person name="Li H."/>
            <person name="Song F."/>
        </authorList>
    </citation>
    <scope>NUCLEOTIDE SEQUENCE</scope>
    <source>
        <strain evidence="18">Cailab_2023a</strain>
    </source>
</reference>
<evidence type="ECO:0000256" key="14">
    <source>
        <dbReference type="ARBA" id="ARBA00023157"/>
    </source>
</evidence>
<keyword evidence="4" id="KW-1003">Cell membrane</keyword>
<protein>
    <recommendedName>
        <fullName evidence="19">Sodium/potassium-transporting ATPase subunit beta-2</fullName>
    </recommendedName>
</protein>
<comment type="subcellular location">
    <subcellularLocation>
        <location evidence="1">Cell membrane</location>
        <topology evidence="1">Single-pass type II membrane protein</topology>
    </subcellularLocation>
</comment>
<keyword evidence="3" id="KW-0813">Transport</keyword>
<comment type="caution">
    <text evidence="18">The sequence shown here is derived from an EMBL/GenBank/DDBJ whole genome shotgun (WGS) entry which is preliminary data.</text>
</comment>
<accession>A0AAW2HWZ4</accession>
<dbReference type="GO" id="GO:0030007">
    <property type="term" value="P:intracellular potassium ion homeostasis"/>
    <property type="evidence" value="ECO:0007669"/>
    <property type="project" value="TreeGrafter"/>
</dbReference>
<evidence type="ECO:0000256" key="5">
    <source>
        <dbReference type="ARBA" id="ARBA00022538"/>
    </source>
</evidence>
<evidence type="ECO:0000256" key="2">
    <source>
        <dbReference type="ARBA" id="ARBA00005876"/>
    </source>
</evidence>
<keyword evidence="5" id="KW-0633">Potassium transport</keyword>
<dbReference type="GO" id="GO:0001671">
    <property type="term" value="F:ATPase activator activity"/>
    <property type="evidence" value="ECO:0007669"/>
    <property type="project" value="TreeGrafter"/>
</dbReference>
<evidence type="ECO:0000256" key="11">
    <source>
        <dbReference type="ARBA" id="ARBA00023053"/>
    </source>
</evidence>
<dbReference type="InterPro" id="IPR000402">
    <property type="entry name" value="Na/K_ATPase_sub_beta"/>
</dbReference>
<dbReference type="GO" id="GO:0005890">
    <property type="term" value="C:sodium:potassium-exchanging ATPase complex"/>
    <property type="evidence" value="ECO:0007669"/>
    <property type="project" value="InterPro"/>
</dbReference>
<name>A0AAW2HWZ4_9NEOP</name>
<evidence type="ECO:0000256" key="1">
    <source>
        <dbReference type="ARBA" id="ARBA00004401"/>
    </source>
</evidence>
<comment type="function">
    <text evidence="17">This is the non-catalytic component of the active enzyme, which catalyzes the hydrolysis of ATP coupled with the exchange of Na(+) and K(+) ions across the plasma membrane. The beta subunit regulates, through assembly of alpha/beta heterodimers, the number of sodium pumps transported to the plasma membrane.</text>
</comment>
<evidence type="ECO:0000256" key="9">
    <source>
        <dbReference type="ARBA" id="ARBA00022968"/>
    </source>
</evidence>
<organism evidence="18">
    <name type="scientific">Menopon gallinae</name>
    <name type="common">poultry shaft louse</name>
    <dbReference type="NCBI Taxonomy" id="328185"/>
    <lineage>
        <taxon>Eukaryota</taxon>
        <taxon>Metazoa</taxon>
        <taxon>Ecdysozoa</taxon>
        <taxon>Arthropoda</taxon>
        <taxon>Hexapoda</taxon>
        <taxon>Insecta</taxon>
        <taxon>Pterygota</taxon>
        <taxon>Neoptera</taxon>
        <taxon>Paraneoptera</taxon>
        <taxon>Psocodea</taxon>
        <taxon>Troctomorpha</taxon>
        <taxon>Phthiraptera</taxon>
        <taxon>Amblycera</taxon>
        <taxon>Menoponidae</taxon>
        <taxon>Menopon</taxon>
    </lineage>
</organism>
<dbReference type="Gene3D" id="2.60.40.1660">
    <property type="entry name" value="Na, k-atpase alpha subunit"/>
    <property type="match status" value="1"/>
</dbReference>
<evidence type="ECO:0000256" key="10">
    <source>
        <dbReference type="ARBA" id="ARBA00022989"/>
    </source>
</evidence>
<evidence type="ECO:0000256" key="3">
    <source>
        <dbReference type="ARBA" id="ARBA00022448"/>
    </source>
</evidence>
<keyword evidence="16" id="KW-0739">Sodium transport</keyword>
<proteinExistence type="inferred from homology"/>
<keyword evidence="10" id="KW-1133">Transmembrane helix</keyword>
<evidence type="ECO:0000256" key="17">
    <source>
        <dbReference type="ARBA" id="ARBA00025540"/>
    </source>
</evidence>
<keyword evidence="11" id="KW-0915">Sodium</keyword>
<keyword evidence="13" id="KW-0472">Membrane</keyword>
<keyword evidence="8" id="KW-0630">Potassium</keyword>
<gene>
    <name evidence="18" type="ORF">PYX00_006470</name>
</gene>